<reference evidence="2 3" key="1">
    <citation type="journal article" date="2014" name="Agronomy (Basel)">
        <title>A Draft Genome Sequence for Ensete ventricosum, the Drought-Tolerant Tree Against Hunger.</title>
        <authorList>
            <person name="Harrison J."/>
            <person name="Moore K.A."/>
            <person name="Paszkiewicz K."/>
            <person name="Jones T."/>
            <person name="Grant M."/>
            <person name="Ambacheew D."/>
            <person name="Muzemil S."/>
            <person name="Studholme D.J."/>
        </authorList>
    </citation>
    <scope>NUCLEOTIDE SEQUENCE [LARGE SCALE GENOMIC DNA]</scope>
</reference>
<feature type="region of interest" description="Disordered" evidence="1">
    <location>
        <begin position="175"/>
        <end position="204"/>
    </location>
</feature>
<evidence type="ECO:0000313" key="2">
    <source>
        <dbReference type="EMBL" id="RRT85384.1"/>
    </source>
</evidence>
<feature type="compositionally biased region" description="Acidic residues" evidence="1">
    <location>
        <begin position="75"/>
        <end position="93"/>
    </location>
</feature>
<dbReference type="Proteomes" id="UP000287651">
    <property type="component" value="Unassembled WGS sequence"/>
</dbReference>
<organism evidence="2 3">
    <name type="scientific">Ensete ventricosum</name>
    <name type="common">Abyssinian banana</name>
    <name type="synonym">Musa ensete</name>
    <dbReference type="NCBI Taxonomy" id="4639"/>
    <lineage>
        <taxon>Eukaryota</taxon>
        <taxon>Viridiplantae</taxon>
        <taxon>Streptophyta</taxon>
        <taxon>Embryophyta</taxon>
        <taxon>Tracheophyta</taxon>
        <taxon>Spermatophyta</taxon>
        <taxon>Magnoliopsida</taxon>
        <taxon>Liliopsida</taxon>
        <taxon>Zingiberales</taxon>
        <taxon>Musaceae</taxon>
        <taxon>Ensete</taxon>
    </lineage>
</organism>
<gene>
    <name evidence="2" type="ORF">B296_00010167</name>
</gene>
<protein>
    <submittedName>
        <fullName evidence="2">Uncharacterized protein</fullName>
    </submittedName>
</protein>
<comment type="caution">
    <text evidence="2">The sequence shown here is derived from an EMBL/GenBank/DDBJ whole genome shotgun (WGS) entry which is preliminary data.</text>
</comment>
<dbReference type="AlphaFoldDB" id="A0A427BAA5"/>
<accession>A0A427BAA5</accession>
<evidence type="ECO:0000313" key="3">
    <source>
        <dbReference type="Proteomes" id="UP000287651"/>
    </source>
</evidence>
<dbReference type="EMBL" id="AMZH03000125">
    <property type="protein sequence ID" value="RRT85384.1"/>
    <property type="molecule type" value="Genomic_DNA"/>
</dbReference>
<evidence type="ECO:0000256" key="1">
    <source>
        <dbReference type="SAM" id="MobiDB-lite"/>
    </source>
</evidence>
<proteinExistence type="predicted"/>
<feature type="compositionally biased region" description="Basic and acidic residues" evidence="1">
    <location>
        <begin position="48"/>
        <end position="66"/>
    </location>
</feature>
<feature type="region of interest" description="Disordered" evidence="1">
    <location>
        <begin position="48"/>
        <end position="100"/>
    </location>
</feature>
<sequence length="204" mass="21838">MLDLNVTRQLQGACHHVAHHNVARNHEGHPLRSRQVPSYLVSHLPDEKADVGETRGGGKGELDHHVAGAAGGGVGEDEVGGGGDEDAQDEEERPGDHCMPSVGLVNTHQPKVGSEVPELNVNAGEATCVQHPAKQQWLSAATGGYFHDDASSRHRQWDDLTKGFNLDVKGRLKKRLGSNVPREAISQEAPNKPYGASPPTLEAK</sequence>
<name>A0A427BAA5_ENSVE</name>